<dbReference type="Pfam" id="PF00226">
    <property type="entry name" value="DnaJ"/>
    <property type="match status" value="1"/>
</dbReference>
<name>A0A6L5X9W7_9FIRM</name>
<dbReference type="SMART" id="SM00271">
    <property type="entry name" value="DnaJ"/>
    <property type="match status" value="1"/>
</dbReference>
<dbReference type="GO" id="GO:0006457">
    <property type="term" value="P:protein folding"/>
    <property type="evidence" value="ECO:0007669"/>
    <property type="project" value="InterPro"/>
</dbReference>
<dbReference type="RefSeq" id="WP_154525972.1">
    <property type="nucleotide sequence ID" value="NZ_VULZ01000010.1"/>
</dbReference>
<reference evidence="4 5" key="1">
    <citation type="submission" date="2019-08" db="EMBL/GenBank/DDBJ databases">
        <title>In-depth cultivation of the pig gut microbiome towards novel bacterial diversity and tailored functional studies.</title>
        <authorList>
            <person name="Wylensek D."/>
            <person name="Hitch T.C.A."/>
            <person name="Clavel T."/>
        </authorList>
    </citation>
    <scope>NUCLEOTIDE SEQUENCE [LARGE SCALE GENOMIC DNA]</scope>
    <source>
        <strain evidence="4 5">Oil+RF-744-WCA-WT-11</strain>
    </source>
</reference>
<gene>
    <name evidence="4" type="ORF">FYJ35_09585</name>
</gene>
<organism evidence="4 5">
    <name type="scientific">Porcincola intestinalis</name>
    <dbReference type="NCBI Taxonomy" id="2606632"/>
    <lineage>
        <taxon>Bacteria</taxon>
        <taxon>Bacillati</taxon>
        <taxon>Bacillota</taxon>
        <taxon>Clostridia</taxon>
        <taxon>Lachnospirales</taxon>
        <taxon>Lachnospiraceae</taxon>
        <taxon>Porcincola</taxon>
    </lineage>
</organism>
<keyword evidence="5" id="KW-1185">Reference proteome</keyword>
<dbReference type="Gene3D" id="2.60.260.20">
    <property type="entry name" value="Urease metallochaperone UreE, N-terminal domain"/>
    <property type="match status" value="1"/>
</dbReference>
<dbReference type="InterPro" id="IPR036869">
    <property type="entry name" value="J_dom_sf"/>
</dbReference>
<dbReference type="InterPro" id="IPR018253">
    <property type="entry name" value="DnaJ_domain_CS"/>
</dbReference>
<dbReference type="GO" id="GO:0006260">
    <property type="term" value="P:DNA replication"/>
    <property type="evidence" value="ECO:0007669"/>
    <property type="project" value="UniProtKB-KW"/>
</dbReference>
<sequence>MAEKRDYYDVLGVSRTASDEEIRKAFRRLARKYHPDSNPGDKQAEAKFKELNEAYSVLSDPKKKQIYDQVGMAGFDESAAGQGFGGFSGNGGNGYQEFHFNANDPRMKEMFGDIFGDFFSGGSGGSGFGGFSSDGGRRSGFGGFGGFGSGSGFRSGSSAEGGFGGFGSQDAGQRVERLDREGNIKVPFTTAVFGGEVKVTTPEAEHVMLRIPAGTPCGKRFRLPGKGARSRTSPSKRGDLYLVMQIDVPTNLTAQQVRKLREFQKMREEQTV</sequence>
<evidence type="ECO:0000313" key="5">
    <source>
        <dbReference type="Proteomes" id="UP000481852"/>
    </source>
</evidence>
<keyword evidence="1" id="KW-0235">DNA replication</keyword>
<dbReference type="PANTHER" id="PTHR44145">
    <property type="entry name" value="DNAJ HOMOLOG SUBFAMILY A MEMBER 3, MITOCHONDRIAL"/>
    <property type="match status" value="1"/>
</dbReference>
<dbReference type="SUPFAM" id="SSF49493">
    <property type="entry name" value="HSP40/DnaJ peptide-binding domain"/>
    <property type="match status" value="1"/>
</dbReference>
<protein>
    <submittedName>
        <fullName evidence="4">J domain-containing protein</fullName>
    </submittedName>
</protein>
<dbReference type="EMBL" id="VULZ01000010">
    <property type="protein sequence ID" value="MSS15282.1"/>
    <property type="molecule type" value="Genomic_DNA"/>
</dbReference>
<accession>A0A6L5X9W7</accession>
<dbReference type="GO" id="GO:0051082">
    <property type="term" value="F:unfolded protein binding"/>
    <property type="evidence" value="ECO:0007669"/>
    <property type="project" value="InterPro"/>
</dbReference>
<dbReference type="PRINTS" id="PR00625">
    <property type="entry name" value="JDOMAIN"/>
</dbReference>
<dbReference type="PROSITE" id="PS50076">
    <property type="entry name" value="DNAJ_2"/>
    <property type="match status" value="1"/>
</dbReference>
<dbReference type="InterPro" id="IPR008971">
    <property type="entry name" value="HSP40/DnaJ_pept-bd"/>
</dbReference>
<feature type="domain" description="J" evidence="3">
    <location>
        <begin position="6"/>
        <end position="71"/>
    </location>
</feature>
<dbReference type="InterPro" id="IPR002939">
    <property type="entry name" value="DnaJ_C"/>
</dbReference>
<evidence type="ECO:0000256" key="2">
    <source>
        <dbReference type="ARBA" id="ARBA00023186"/>
    </source>
</evidence>
<dbReference type="InterPro" id="IPR001623">
    <property type="entry name" value="DnaJ_domain"/>
</dbReference>
<proteinExistence type="predicted"/>
<evidence type="ECO:0000313" key="4">
    <source>
        <dbReference type="EMBL" id="MSS15282.1"/>
    </source>
</evidence>
<comment type="caution">
    <text evidence="4">The sequence shown here is derived from an EMBL/GenBank/DDBJ whole genome shotgun (WGS) entry which is preliminary data.</text>
</comment>
<evidence type="ECO:0000256" key="1">
    <source>
        <dbReference type="ARBA" id="ARBA00022705"/>
    </source>
</evidence>
<dbReference type="InterPro" id="IPR051938">
    <property type="entry name" value="Apopto_cytoskel_mod"/>
</dbReference>
<dbReference type="Gene3D" id="1.10.287.110">
    <property type="entry name" value="DnaJ domain"/>
    <property type="match status" value="1"/>
</dbReference>
<dbReference type="Pfam" id="PF01556">
    <property type="entry name" value="DnaJ_C"/>
    <property type="match status" value="1"/>
</dbReference>
<dbReference type="FunFam" id="1.10.287.110:FF:000034">
    <property type="entry name" value="Chaperone protein DnaJ"/>
    <property type="match status" value="1"/>
</dbReference>
<dbReference type="AlphaFoldDB" id="A0A6L5X9W7"/>
<dbReference type="CDD" id="cd06257">
    <property type="entry name" value="DnaJ"/>
    <property type="match status" value="1"/>
</dbReference>
<dbReference type="PROSITE" id="PS00636">
    <property type="entry name" value="DNAJ_1"/>
    <property type="match status" value="1"/>
</dbReference>
<dbReference type="PANTHER" id="PTHR44145:SF3">
    <property type="entry name" value="DNAJ HOMOLOG SUBFAMILY A MEMBER 3, MITOCHONDRIAL"/>
    <property type="match status" value="1"/>
</dbReference>
<dbReference type="SUPFAM" id="SSF46565">
    <property type="entry name" value="Chaperone J-domain"/>
    <property type="match status" value="1"/>
</dbReference>
<dbReference type="Proteomes" id="UP000481852">
    <property type="component" value="Unassembled WGS sequence"/>
</dbReference>
<keyword evidence="2" id="KW-0143">Chaperone</keyword>
<evidence type="ECO:0000259" key="3">
    <source>
        <dbReference type="PROSITE" id="PS50076"/>
    </source>
</evidence>